<comment type="caution">
    <text evidence="2">The sequence shown here is derived from an EMBL/GenBank/DDBJ whole genome shotgun (WGS) entry which is preliminary data.</text>
</comment>
<dbReference type="RefSeq" id="WP_310010645.1">
    <property type="nucleotide sequence ID" value="NZ_JAVDQT010000001.1"/>
</dbReference>
<keyword evidence="1" id="KW-0472">Membrane</keyword>
<evidence type="ECO:0000256" key="1">
    <source>
        <dbReference type="SAM" id="Phobius"/>
    </source>
</evidence>
<proteinExistence type="predicted"/>
<keyword evidence="3" id="KW-1185">Reference proteome</keyword>
<evidence type="ECO:0000313" key="3">
    <source>
        <dbReference type="Proteomes" id="UP001184614"/>
    </source>
</evidence>
<keyword evidence="1" id="KW-0812">Transmembrane</keyword>
<protein>
    <submittedName>
        <fullName evidence="2">Uncharacterized protein</fullName>
    </submittedName>
</protein>
<evidence type="ECO:0000313" key="2">
    <source>
        <dbReference type="EMBL" id="MDR6431450.1"/>
    </source>
</evidence>
<dbReference type="Proteomes" id="UP001184614">
    <property type="component" value="Unassembled WGS sequence"/>
</dbReference>
<feature type="transmembrane region" description="Helical" evidence="1">
    <location>
        <begin position="6"/>
        <end position="24"/>
    </location>
</feature>
<accession>A0ABU1M6H3</accession>
<dbReference type="EMBL" id="JAVDQT010000001">
    <property type="protein sequence ID" value="MDR6431450.1"/>
    <property type="molecule type" value="Genomic_DNA"/>
</dbReference>
<sequence length="54" mass="6085">MLLRRTTIVFMMIAGFAIVAGLFVDRKQHVYRDQPITGDVTVMHFGSSHAKAHI</sequence>
<gene>
    <name evidence="2" type="ORF">J2782_001155</name>
</gene>
<name>A0ABU1M6H3_9HYPH</name>
<reference evidence="2 3" key="1">
    <citation type="submission" date="2023-07" db="EMBL/GenBank/DDBJ databases">
        <title>Sorghum-associated microbial communities from plants grown in Nebraska, USA.</title>
        <authorList>
            <person name="Schachtman D."/>
        </authorList>
    </citation>
    <scope>NUCLEOTIDE SEQUENCE [LARGE SCALE GENOMIC DNA]</scope>
    <source>
        <strain evidence="2 3">DS1730</strain>
    </source>
</reference>
<keyword evidence="1" id="KW-1133">Transmembrane helix</keyword>
<organism evidence="2 3">
    <name type="scientific">Brucella pseudogrignonensis</name>
    <dbReference type="NCBI Taxonomy" id="419475"/>
    <lineage>
        <taxon>Bacteria</taxon>
        <taxon>Pseudomonadati</taxon>
        <taxon>Pseudomonadota</taxon>
        <taxon>Alphaproteobacteria</taxon>
        <taxon>Hyphomicrobiales</taxon>
        <taxon>Brucellaceae</taxon>
        <taxon>Brucella/Ochrobactrum group</taxon>
        <taxon>Brucella</taxon>
    </lineage>
</organism>